<feature type="transmembrane region" description="Helical" evidence="9">
    <location>
        <begin position="1182"/>
        <end position="1211"/>
    </location>
</feature>
<keyword evidence="5 9" id="KW-1133">Transmembrane helix</keyword>
<dbReference type="GO" id="GO:0007035">
    <property type="term" value="P:vacuolar acidification"/>
    <property type="evidence" value="ECO:0007669"/>
    <property type="project" value="TreeGrafter"/>
</dbReference>
<feature type="transmembrane region" description="Helical" evidence="9">
    <location>
        <begin position="1524"/>
        <end position="1547"/>
    </location>
</feature>
<dbReference type="GO" id="GO:0033179">
    <property type="term" value="C:proton-transporting V-type ATPase, V0 domain"/>
    <property type="evidence" value="ECO:0007669"/>
    <property type="project" value="InterPro"/>
</dbReference>
<feature type="coiled-coil region" evidence="8">
    <location>
        <begin position="258"/>
        <end position="285"/>
    </location>
</feature>
<feature type="transmembrane region" description="Helical" evidence="9">
    <location>
        <begin position="1427"/>
        <end position="1446"/>
    </location>
</feature>
<feature type="transmembrane region" description="Helical" evidence="9">
    <location>
        <begin position="570"/>
        <end position="594"/>
    </location>
</feature>
<keyword evidence="8" id="KW-0175">Coiled coil</keyword>
<evidence type="ECO:0000256" key="9">
    <source>
        <dbReference type="SAM" id="Phobius"/>
    </source>
</evidence>
<feature type="transmembrane region" description="Helical" evidence="9">
    <location>
        <begin position="1323"/>
        <end position="1344"/>
    </location>
</feature>
<keyword evidence="6" id="KW-0406">Ion transport</keyword>
<dbReference type="EMBL" id="OB793182">
    <property type="protein sequence ID" value="CAD7426353.1"/>
    <property type="molecule type" value="Genomic_DNA"/>
</dbReference>
<feature type="transmembrane region" description="Helical" evidence="9">
    <location>
        <begin position="1231"/>
        <end position="1253"/>
    </location>
</feature>
<dbReference type="GO" id="GO:0016471">
    <property type="term" value="C:vacuolar proton-transporting V-type ATPase complex"/>
    <property type="evidence" value="ECO:0007669"/>
    <property type="project" value="TreeGrafter"/>
</dbReference>
<evidence type="ECO:0000313" key="10">
    <source>
        <dbReference type="EMBL" id="CAD7426353.1"/>
    </source>
</evidence>
<comment type="similarity">
    <text evidence="2">Belongs to the V-ATPase 116 kDa subunit family.</text>
</comment>
<proteinExistence type="inferred from homology"/>
<evidence type="ECO:0000256" key="1">
    <source>
        <dbReference type="ARBA" id="ARBA00004141"/>
    </source>
</evidence>
<dbReference type="PANTHER" id="PTHR11629">
    <property type="entry name" value="VACUOLAR PROTON ATPASES"/>
    <property type="match status" value="1"/>
</dbReference>
<keyword evidence="4 9" id="KW-0812">Transmembrane</keyword>
<accession>A0A7R9HL43</accession>
<comment type="subcellular location">
    <subcellularLocation>
        <location evidence="1">Membrane</location>
        <topology evidence="1">Multi-pass membrane protein</topology>
    </subcellularLocation>
</comment>
<dbReference type="Pfam" id="PF01496">
    <property type="entry name" value="V_ATPase_I"/>
    <property type="match status" value="4"/>
</dbReference>
<dbReference type="PANTHER" id="PTHR11629:SF61">
    <property type="entry name" value="V-TYPE PROTON ATPASE SUBUNIT A"/>
    <property type="match status" value="1"/>
</dbReference>
<evidence type="ECO:0000256" key="2">
    <source>
        <dbReference type="ARBA" id="ARBA00009904"/>
    </source>
</evidence>
<feature type="transmembrane region" description="Helical" evidence="9">
    <location>
        <begin position="704"/>
        <end position="735"/>
    </location>
</feature>
<evidence type="ECO:0000256" key="6">
    <source>
        <dbReference type="ARBA" id="ARBA00023065"/>
    </source>
</evidence>
<evidence type="ECO:0000256" key="7">
    <source>
        <dbReference type="ARBA" id="ARBA00023136"/>
    </source>
</evidence>
<evidence type="ECO:0000256" key="5">
    <source>
        <dbReference type="ARBA" id="ARBA00022989"/>
    </source>
</evidence>
<dbReference type="GO" id="GO:0051117">
    <property type="term" value="F:ATPase binding"/>
    <property type="evidence" value="ECO:0007669"/>
    <property type="project" value="TreeGrafter"/>
</dbReference>
<keyword evidence="3" id="KW-0813">Transport</keyword>
<organism evidence="10">
    <name type="scientific">Timema monikensis</name>
    <dbReference type="NCBI Taxonomy" id="170555"/>
    <lineage>
        <taxon>Eukaryota</taxon>
        <taxon>Metazoa</taxon>
        <taxon>Ecdysozoa</taxon>
        <taxon>Arthropoda</taxon>
        <taxon>Hexapoda</taxon>
        <taxon>Insecta</taxon>
        <taxon>Pterygota</taxon>
        <taxon>Neoptera</taxon>
        <taxon>Polyneoptera</taxon>
        <taxon>Phasmatodea</taxon>
        <taxon>Timematodea</taxon>
        <taxon>Timematoidea</taxon>
        <taxon>Timematidae</taxon>
        <taxon>Timema</taxon>
    </lineage>
</organism>
<evidence type="ECO:0000256" key="3">
    <source>
        <dbReference type="ARBA" id="ARBA00022448"/>
    </source>
</evidence>
<evidence type="ECO:0000256" key="4">
    <source>
        <dbReference type="ARBA" id="ARBA00022692"/>
    </source>
</evidence>
<feature type="transmembrane region" description="Helical" evidence="9">
    <location>
        <begin position="1356"/>
        <end position="1376"/>
    </location>
</feature>
<protein>
    <recommendedName>
        <fullName evidence="11">V-type proton ATPase subunit a</fullName>
    </recommendedName>
</protein>
<dbReference type="InterPro" id="IPR002490">
    <property type="entry name" value="V-ATPase_116kDa_su"/>
</dbReference>
<evidence type="ECO:0008006" key="11">
    <source>
        <dbReference type="Google" id="ProtNLM"/>
    </source>
</evidence>
<dbReference type="GO" id="GO:0005886">
    <property type="term" value="C:plasma membrane"/>
    <property type="evidence" value="ECO:0007669"/>
    <property type="project" value="TreeGrafter"/>
</dbReference>
<feature type="transmembrane region" description="Helical" evidence="9">
    <location>
        <begin position="615"/>
        <end position="633"/>
    </location>
</feature>
<sequence>MRPPKQIAAVYKAMRDSTGNEFATHMYAFIRHMSNSEEEAMMVGLRLSTNEDINAARKTEKGMPYHTLLSHLISDRTFAPPPPTPSNTFLSFAFTIRFNNLSQYWHLRFLAIVTSHKVPPLLGQDIPCTRVGASLLGHDIPCTRVGASLLGHDIPCTRVGATLLGHDIPCKRLGASLLDHDIPCKRGVQAAIMGAMFRSEEMLNMEVNAFQRKFVNQVRRCDELERKLRYIEAELNKDSVPIQDNIEELPRAPNPREMIDLEASLEKTESEILELSHNAINLKSNYLELTELRHVLEKTAAFFTEQEGVNGSDSLTRALIAEEAPTSAQTTSIRGRLGFVAGVVPRERVPAFERMLWRISRGNVFLRQADLEEPLRDPNTGNEIYKTVFVAFFQGEQLKSRVKKVCTGFHASLYPCPNVYSEREEMLAGVKTRLEDLNMVLNQTHDHRQRVLKNVAKEVHPWMVMVRKMKAIYHTLNMFNMDVTKKCLIAECWVPVSDLPGVQKALADGGRASGSSIPSFLNVIETAEPPPTFNRTNKFTRGFQNLIDSYGVATYREINPALYTTISFPFLFAIMFGDAGHGVIMLAFGAYMVLGEKKLSKKKSGSEIWNIFFGGRYIMLLMGLFSIYTGIIYNDVFSKSMNLFGSSWKIIYDYNTTMGNNDLTLNPSDAAYISYPYPVGLDPVWQVASNKIIFLNSYKMKLSIIFGVVHMVFGVSLSVLNHFPACAPSVLIMFINMMLFKSTAPPEGCDEFMFEGQSSLQMAFVLIALLCIPDLEMSQTAAEPTCSAVEDSEHGEELSEVFIHQAIHTIEYVLSTISHTASYLRLWALSLAHAQLSEVLWNMVMKQGLGSDSYVGGIILYFMFGAWAMFTLAILMGSMFRSEEMALCQLFIQPEAAYTSISELGEAGTVQFRDLNAEVSAFQRRFVDQVRRCDALESKLAYIEAEIIKDEIPILEIFSSEMPRAPHPREMQELEVSYLESEFLVLRECYGGCQEEMSSYGKEVYKTVFAVFFQGDQLRGRIKKVCTGFHAVLYNSPQDPRDREEMLKGVRTRIEDLTKVLNQTEDHRHRVLMIVAKELKKWKVMVFKMKSIYHTLNMFNVDVTQKCLIAECWVSVNEVPWVQKALEEGGKVSGSSVQSFLNVIHTTETPPTFNKTNKFTRGFQNLIDAYAIPSYMEVNPGLFTIITFPFLFAIMFGDAGHGLIMTAFGAYMVLDEKRHMAQRSTNEVWNIFFGGRYIILLMGLFSTYTGLIYNDVFSISMNIFGSSWKSNYDFNTTNNADYLALDPANETSNIQTPYPFGLDPVWQLASNKIIFLNSFKMKLSIIFGVIHMVIGITVSVINHVKFGRKIKILLEYLPQLLFLLLLFGYMVVMMFIKWIEYGPKNEIKYGPTCAPSILILFINMMLFKSSEVAVNCDEFMFSWQSSLQKALVVMAVMCIPVMLLGIPIHHLVSGKKTYDENGEEEPFSEIMIHQSIHTVEYVLSTISHTASYLRLWALSLAHAQLSEILWTKIMNMGMGFDPTVGGIVLFAIFAIWAFFTVSILVMMEGLSAFLHTLRLHW</sequence>
<name>A0A7R9HL43_9NEOP</name>
<keyword evidence="7 9" id="KW-0472">Membrane</keyword>
<evidence type="ECO:0000256" key="8">
    <source>
        <dbReference type="SAM" id="Coils"/>
    </source>
</evidence>
<reference evidence="10" key="1">
    <citation type="submission" date="2020-11" db="EMBL/GenBank/DDBJ databases">
        <authorList>
            <person name="Tran Van P."/>
        </authorList>
    </citation>
    <scope>NUCLEOTIDE SEQUENCE</scope>
</reference>
<dbReference type="GO" id="GO:0046961">
    <property type="term" value="F:proton-transporting ATPase activity, rotational mechanism"/>
    <property type="evidence" value="ECO:0007669"/>
    <property type="project" value="InterPro"/>
</dbReference>
<gene>
    <name evidence="10" type="ORF">TMSB3V08_LOCUS3241</name>
</gene>
<feature type="transmembrane region" description="Helical" evidence="9">
    <location>
        <begin position="854"/>
        <end position="875"/>
    </location>
</feature>